<protein>
    <submittedName>
        <fullName evidence="1">Uncharacterized protein</fullName>
    </submittedName>
</protein>
<keyword evidence="2" id="KW-1185">Reference proteome</keyword>
<organism evidence="1 2">
    <name type="scientific">Peronosclerospora sorghi</name>
    <dbReference type="NCBI Taxonomy" id="230839"/>
    <lineage>
        <taxon>Eukaryota</taxon>
        <taxon>Sar</taxon>
        <taxon>Stramenopiles</taxon>
        <taxon>Oomycota</taxon>
        <taxon>Peronosporomycetes</taxon>
        <taxon>Peronosporales</taxon>
        <taxon>Peronosporaceae</taxon>
        <taxon>Peronosclerospora</taxon>
    </lineage>
</organism>
<sequence>MSEQSIRSQRLQRVYETTKHSLNTVLGFLFRASTIAQIRMMEMERIDEEFGTAIFRSRGRRKEHATTPVRCNPRRSTRHKY</sequence>
<evidence type="ECO:0000313" key="2">
    <source>
        <dbReference type="Proteomes" id="UP001163321"/>
    </source>
</evidence>
<gene>
    <name evidence="1" type="ORF">PsorP6_008047</name>
</gene>
<proteinExistence type="predicted"/>
<dbReference type="EMBL" id="CM047582">
    <property type="protein sequence ID" value="KAI9915701.1"/>
    <property type="molecule type" value="Genomic_DNA"/>
</dbReference>
<evidence type="ECO:0000313" key="1">
    <source>
        <dbReference type="EMBL" id="KAI9915701.1"/>
    </source>
</evidence>
<name>A0ACC0WBK1_9STRA</name>
<comment type="caution">
    <text evidence="1">The sequence shown here is derived from an EMBL/GenBank/DDBJ whole genome shotgun (WGS) entry which is preliminary data.</text>
</comment>
<accession>A0ACC0WBK1</accession>
<reference evidence="1 2" key="1">
    <citation type="journal article" date="2022" name="bioRxiv">
        <title>The genome of the oomycete Peronosclerospora sorghi, a cosmopolitan pathogen of maize and sorghum, is inflated with dispersed pseudogenes.</title>
        <authorList>
            <person name="Fletcher K."/>
            <person name="Martin F."/>
            <person name="Isakeit T."/>
            <person name="Cavanaugh K."/>
            <person name="Magill C."/>
            <person name="Michelmore R."/>
        </authorList>
    </citation>
    <scope>NUCLEOTIDE SEQUENCE [LARGE SCALE GENOMIC DNA]</scope>
    <source>
        <strain evidence="1">P6</strain>
    </source>
</reference>
<dbReference type="Proteomes" id="UP001163321">
    <property type="component" value="Chromosome 3"/>
</dbReference>